<dbReference type="Gene3D" id="3.60.10.10">
    <property type="entry name" value="Endonuclease/exonuclease/phosphatase"/>
    <property type="match status" value="1"/>
</dbReference>
<dbReference type="InterPro" id="IPR036691">
    <property type="entry name" value="Endo/exonu/phosph_ase_sf"/>
</dbReference>
<name>A0A438JLD7_VITVI</name>
<gene>
    <name evidence="1" type="ORF">CK203_012208</name>
</gene>
<comment type="caution">
    <text evidence="1">The sequence shown here is derived from an EMBL/GenBank/DDBJ whole genome shotgun (WGS) entry which is preliminary data.</text>
</comment>
<dbReference type="EMBL" id="QGNW01000037">
    <property type="protein sequence ID" value="RVX09770.1"/>
    <property type="molecule type" value="Genomic_DNA"/>
</dbReference>
<dbReference type="Proteomes" id="UP000288805">
    <property type="component" value="Unassembled WGS sequence"/>
</dbReference>
<dbReference type="AlphaFoldDB" id="A0A438JLD7"/>
<dbReference type="SUPFAM" id="SSF56219">
    <property type="entry name" value="DNase I-like"/>
    <property type="match status" value="1"/>
</dbReference>
<sequence>MRGSECWGVARGVVVFWDNKVLELVGMEIFMGVYGPIMKRCRESFWGDVRAIRGLWNAPWCIGGDFNVIRFLRVCRKEERMSSSMRRFLEVIDELDLKDLPLQRGPFYLDCWVEWPIHVKTRSVFDGGGVRRGPTPFCFENMWLKEEFKELLKIWWQGFNFNGSYDFILRLRALSVEELETRKEARIREEEARLDEVFTVEEVFSTILELNGDKAPGPDGLSFAF</sequence>
<reference evidence="1 2" key="1">
    <citation type="journal article" date="2018" name="PLoS Genet.">
        <title>Population sequencing reveals clonal diversity and ancestral inbreeding in the grapevine cultivar Chardonnay.</title>
        <authorList>
            <person name="Roach M.J."/>
            <person name="Johnson D.L."/>
            <person name="Bohlmann J."/>
            <person name="van Vuuren H.J."/>
            <person name="Jones S.J."/>
            <person name="Pretorius I.S."/>
            <person name="Schmidt S.A."/>
            <person name="Borneman A.R."/>
        </authorList>
    </citation>
    <scope>NUCLEOTIDE SEQUENCE [LARGE SCALE GENOMIC DNA]</scope>
    <source>
        <strain evidence="2">cv. Chardonnay</strain>
        <tissue evidence="1">Leaf</tissue>
    </source>
</reference>
<proteinExistence type="predicted"/>
<evidence type="ECO:0000313" key="1">
    <source>
        <dbReference type="EMBL" id="RVX09770.1"/>
    </source>
</evidence>
<evidence type="ECO:0000313" key="2">
    <source>
        <dbReference type="Proteomes" id="UP000288805"/>
    </source>
</evidence>
<accession>A0A438JLD7</accession>
<protein>
    <recommendedName>
        <fullName evidence="3">Reverse transcriptase zinc-binding domain-containing protein</fullName>
    </recommendedName>
</protein>
<evidence type="ECO:0008006" key="3">
    <source>
        <dbReference type="Google" id="ProtNLM"/>
    </source>
</evidence>
<organism evidence="1 2">
    <name type="scientific">Vitis vinifera</name>
    <name type="common">Grape</name>
    <dbReference type="NCBI Taxonomy" id="29760"/>
    <lineage>
        <taxon>Eukaryota</taxon>
        <taxon>Viridiplantae</taxon>
        <taxon>Streptophyta</taxon>
        <taxon>Embryophyta</taxon>
        <taxon>Tracheophyta</taxon>
        <taxon>Spermatophyta</taxon>
        <taxon>Magnoliopsida</taxon>
        <taxon>eudicotyledons</taxon>
        <taxon>Gunneridae</taxon>
        <taxon>Pentapetalae</taxon>
        <taxon>rosids</taxon>
        <taxon>Vitales</taxon>
        <taxon>Vitaceae</taxon>
        <taxon>Viteae</taxon>
        <taxon>Vitis</taxon>
    </lineage>
</organism>